<evidence type="ECO:0000259" key="1">
    <source>
        <dbReference type="Pfam" id="PF20093"/>
    </source>
</evidence>
<organism evidence="2 3">
    <name type="scientific">Corallococcus sicarius</name>
    <dbReference type="NCBI Taxonomy" id="2316726"/>
    <lineage>
        <taxon>Bacteria</taxon>
        <taxon>Pseudomonadati</taxon>
        <taxon>Myxococcota</taxon>
        <taxon>Myxococcia</taxon>
        <taxon>Myxococcales</taxon>
        <taxon>Cystobacterineae</taxon>
        <taxon>Myxococcaceae</taxon>
        <taxon>Corallococcus</taxon>
    </lineage>
</organism>
<dbReference type="OrthoDB" id="3078443at2"/>
<sequence>MSEPRVGWVVGADSQGNLQVDFPGNRLGSLSARSTLALAPEAAAEAVRQRQGAVLLFENGDPALPLVMGLIKAPSTTPLIDSILDDSLSRVPVEARVDGKRVVIEGREEVVLRCGKASLTLRRDGQVVLRGVNVRTEAEQVQKIKGGKVQIN</sequence>
<keyword evidence="3" id="KW-1185">Reference proteome</keyword>
<evidence type="ECO:0000313" key="3">
    <source>
        <dbReference type="Proteomes" id="UP000273405"/>
    </source>
</evidence>
<dbReference type="EMBL" id="RAWG01000136">
    <property type="protein sequence ID" value="RKH40292.1"/>
    <property type="molecule type" value="Genomic_DNA"/>
</dbReference>
<dbReference type="Pfam" id="PF20093">
    <property type="entry name" value="DUF6484"/>
    <property type="match status" value="1"/>
</dbReference>
<name>A0A3A8NJZ7_9BACT</name>
<comment type="caution">
    <text evidence="2">The sequence shown here is derived from an EMBL/GenBank/DDBJ whole genome shotgun (WGS) entry which is preliminary data.</text>
</comment>
<reference evidence="3" key="1">
    <citation type="submission" date="2018-09" db="EMBL/GenBank/DDBJ databases">
        <authorList>
            <person name="Livingstone P.G."/>
            <person name="Whitworth D.E."/>
        </authorList>
    </citation>
    <scope>NUCLEOTIDE SEQUENCE [LARGE SCALE GENOMIC DNA]</scope>
    <source>
        <strain evidence="3">CA040B</strain>
    </source>
</reference>
<dbReference type="AlphaFoldDB" id="A0A3A8NJZ7"/>
<evidence type="ECO:0000313" key="2">
    <source>
        <dbReference type="EMBL" id="RKH40292.1"/>
    </source>
</evidence>
<dbReference type="InterPro" id="IPR045506">
    <property type="entry name" value="DUF6484"/>
</dbReference>
<accession>A0A3A8NJZ7</accession>
<protein>
    <recommendedName>
        <fullName evidence="1">DUF6484 domain-containing protein</fullName>
    </recommendedName>
</protein>
<gene>
    <name evidence="2" type="ORF">D7X12_21225</name>
</gene>
<dbReference type="Proteomes" id="UP000273405">
    <property type="component" value="Unassembled WGS sequence"/>
</dbReference>
<feature type="domain" description="DUF6484" evidence="1">
    <location>
        <begin position="6"/>
        <end position="71"/>
    </location>
</feature>
<proteinExistence type="predicted"/>